<keyword evidence="4" id="KW-0808">Transferase</keyword>
<evidence type="ECO:0000259" key="3">
    <source>
        <dbReference type="PROSITE" id="PS50968"/>
    </source>
</evidence>
<keyword evidence="4" id="KW-0012">Acyltransferase</keyword>
<organism evidence="4 5">
    <name type="scientific">Aromatoleum bremense</name>
    <dbReference type="NCBI Taxonomy" id="76115"/>
    <lineage>
        <taxon>Bacteria</taxon>
        <taxon>Pseudomonadati</taxon>
        <taxon>Pseudomonadota</taxon>
        <taxon>Betaproteobacteria</taxon>
        <taxon>Rhodocyclales</taxon>
        <taxon>Rhodocyclaceae</taxon>
        <taxon>Aromatoleum</taxon>
    </lineage>
</organism>
<reference evidence="4 5" key="1">
    <citation type="submission" date="2019-12" db="EMBL/GenBank/DDBJ databases">
        <title>Comparative genomics gives insights into the taxonomy of the Azoarcus-Aromatoleum group and reveals separate origins of nif in the plant-associated Azoarcus and non-plant-associated Aromatoleum sub-groups.</title>
        <authorList>
            <person name="Lafos M."/>
            <person name="Maluk M."/>
            <person name="Batista M."/>
            <person name="Junghare M."/>
            <person name="Carmona M."/>
            <person name="Faoro H."/>
            <person name="Cruz L.M."/>
            <person name="Battistoni F."/>
            <person name="De Souza E."/>
            <person name="Pedrosa F."/>
            <person name="Chen W.-M."/>
            <person name="Poole P.S."/>
            <person name="Dixon R.A."/>
            <person name="James E.K."/>
        </authorList>
    </citation>
    <scope>NUCLEOTIDE SEQUENCE [LARGE SCALE GENOMIC DNA]</scope>
    <source>
        <strain evidence="4 5">PbN1</strain>
    </source>
</reference>
<evidence type="ECO:0000313" key="5">
    <source>
        <dbReference type="Proteomes" id="UP000633943"/>
    </source>
</evidence>
<evidence type="ECO:0000256" key="2">
    <source>
        <dbReference type="ARBA" id="ARBA00022823"/>
    </source>
</evidence>
<keyword evidence="5" id="KW-1185">Reference proteome</keyword>
<dbReference type="InterPro" id="IPR011053">
    <property type="entry name" value="Single_hybrid_motif"/>
</dbReference>
<dbReference type="InterPro" id="IPR000089">
    <property type="entry name" value="Biotin_lipoyl"/>
</dbReference>
<dbReference type="SUPFAM" id="SSF51230">
    <property type="entry name" value="Single hybrid motif"/>
    <property type="match status" value="1"/>
</dbReference>
<evidence type="ECO:0000313" key="4">
    <source>
        <dbReference type="EMBL" id="NMG16818.1"/>
    </source>
</evidence>
<dbReference type="PROSITE" id="PS50968">
    <property type="entry name" value="BIOTINYL_LIPOYL"/>
    <property type="match status" value="1"/>
</dbReference>
<proteinExistence type="predicted"/>
<gene>
    <name evidence="4" type="ORF">GPA24_14985</name>
</gene>
<comment type="cofactor">
    <cofactor evidence="1">
        <name>(R)-lipoate</name>
        <dbReference type="ChEBI" id="CHEBI:83088"/>
    </cofactor>
</comment>
<dbReference type="CDD" id="cd06849">
    <property type="entry name" value="lipoyl_domain"/>
    <property type="match status" value="1"/>
</dbReference>
<name>A0ABX1NYE9_9RHOO</name>
<dbReference type="Pfam" id="PF00364">
    <property type="entry name" value="Biotin_lipoyl"/>
    <property type="match status" value="1"/>
</dbReference>
<dbReference type="InterPro" id="IPR003016">
    <property type="entry name" value="2-oxoA_DH_lipoyl-BS"/>
</dbReference>
<dbReference type="Gene3D" id="2.40.50.100">
    <property type="match status" value="1"/>
</dbReference>
<feature type="domain" description="Lipoyl-binding" evidence="3">
    <location>
        <begin position="4"/>
        <end position="87"/>
    </location>
</feature>
<sequence>MGRIVEIRMPKYPECWDSCGSCRTGEVFVQSVLVRNGEKIGTDETLIVLETGKVALDIPSPYSGILIDVRVEEGDPIDEGEVIATIEVD</sequence>
<dbReference type="EMBL" id="WTVP01000048">
    <property type="protein sequence ID" value="NMG16818.1"/>
    <property type="molecule type" value="Genomic_DNA"/>
</dbReference>
<dbReference type="PROSITE" id="PS00189">
    <property type="entry name" value="LIPOYL"/>
    <property type="match status" value="1"/>
</dbReference>
<dbReference type="GO" id="GO:0016746">
    <property type="term" value="F:acyltransferase activity"/>
    <property type="evidence" value="ECO:0007669"/>
    <property type="project" value="UniProtKB-KW"/>
</dbReference>
<keyword evidence="2" id="KW-0450">Lipoyl</keyword>
<accession>A0ABX1NYE9</accession>
<dbReference type="Proteomes" id="UP000633943">
    <property type="component" value="Unassembled WGS sequence"/>
</dbReference>
<protein>
    <submittedName>
        <fullName evidence="4">Dihydrolipoamide acyltransferase</fullName>
    </submittedName>
</protein>
<comment type="caution">
    <text evidence="4">The sequence shown here is derived from an EMBL/GenBank/DDBJ whole genome shotgun (WGS) entry which is preliminary data.</text>
</comment>
<evidence type="ECO:0000256" key="1">
    <source>
        <dbReference type="ARBA" id="ARBA00001938"/>
    </source>
</evidence>